<dbReference type="OrthoDB" id="8953821at2"/>
<feature type="compositionally biased region" description="Acidic residues" evidence="11">
    <location>
        <begin position="239"/>
        <end position="249"/>
    </location>
</feature>
<comment type="caution">
    <text evidence="14">The sequence shown here is derived from an EMBL/GenBank/DDBJ whole genome shotgun (WGS) entry which is preliminary data.</text>
</comment>
<dbReference type="RefSeq" id="WP_098484711.1">
    <property type="nucleotide sequence ID" value="NZ_PDJI01000004.1"/>
</dbReference>
<dbReference type="GO" id="GO:0015293">
    <property type="term" value="F:symporter activity"/>
    <property type="evidence" value="ECO:0007669"/>
    <property type="project" value="UniProtKB-KW"/>
</dbReference>
<dbReference type="InterPro" id="IPR005829">
    <property type="entry name" value="Sugar_transporter_CS"/>
</dbReference>
<evidence type="ECO:0000256" key="11">
    <source>
        <dbReference type="SAM" id="MobiDB-lite"/>
    </source>
</evidence>
<proteinExistence type="inferred from homology"/>
<keyword evidence="7 12" id="KW-1133">Transmembrane helix</keyword>
<feature type="region of interest" description="Disordered" evidence="11">
    <location>
        <begin position="1"/>
        <end position="31"/>
    </location>
</feature>
<comment type="similarity">
    <text evidence="2">Belongs to the major facilitator superfamily. Metabolite:H+ Symporter (MHS) family (TC 2.A.1.6) family.</text>
</comment>
<keyword evidence="6" id="KW-0769">Symport</keyword>
<comment type="subcellular location">
    <subcellularLocation>
        <location evidence="1">Cell membrane</location>
        <topology evidence="1">Multi-pass membrane protein</topology>
    </subcellularLocation>
</comment>
<evidence type="ECO:0000256" key="6">
    <source>
        <dbReference type="ARBA" id="ARBA00022847"/>
    </source>
</evidence>
<keyword evidence="3" id="KW-0813">Transport</keyword>
<dbReference type="InterPro" id="IPR005828">
    <property type="entry name" value="MFS_sugar_transport-like"/>
</dbReference>
<organism evidence="14 15">
    <name type="scientific">Georgenia soli</name>
    <dbReference type="NCBI Taxonomy" id="638953"/>
    <lineage>
        <taxon>Bacteria</taxon>
        <taxon>Bacillati</taxon>
        <taxon>Actinomycetota</taxon>
        <taxon>Actinomycetes</taxon>
        <taxon>Micrococcales</taxon>
        <taxon>Bogoriellaceae</taxon>
        <taxon>Georgenia</taxon>
    </lineage>
</organism>
<feature type="region of interest" description="Disordered" evidence="11">
    <location>
        <begin position="235"/>
        <end position="261"/>
    </location>
</feature>
<dbReference type="InterPro" id="IPR051084">
    <property type="entry name" value="H+-coupled_symporters"/>
</dbReference>
<sequence length="528" mass="56194">MSPTSDPAHPQRPTPGRNRFSRHSRPPATDDAAVRRATAASALGNATEWFDYGVYAVATAYISMHFFPFEEGMLLTLATFAISFLVRPLGGLVWGPIGDRLGRKGVLALTILLMSGATFLIGVLPTYEQVGLLAPVLLIVLRMVQGFSTGGEYGGAATFMSEYAPDRRRGFFGSFLEFGTLGGFALGTAVMLLLEALLSPDQMSSWGWRLPFLLALPMGMIGFYLRSRLDESPVFQEAQESDAGNDDPDPAGPDSDAAAQTPPGVAELVRRHWRPMLVMAGLVVALNVVNYTLLSYMPTYLEQQIGLPATAGLIVILVGELAMMAVMPLTGGLSDRLGRKPSWYVSLGGIIVLAVPMFLLMGVSFPLAMVGFAVLGLLYVPQLSTITATFPAMFPTQARFAGFAITYNIATSLFGGTAALVNEWAIGQTGNLLFPAYYMMAACVLGLVCVWFMPETAGASLRGSEVPASVGSAVAPGSPAETALEAGKQPEQRALSDEEMLEMAAEVREASVTGRAGVAVDHTDVRPT</sequence>
<feature type="transmembrane region" description="Helical" evidence="12">
    <location>
        <begin position="106"/>
        <end position="124"/>
    </location>
</feature>
<evidence type="ECO:0000256" key="3">
    <source>
        <dbReference type="ARBA" id="ARBA00022448"/>
    </source>
</evidence>
<dbReference type="Gene3D" id="1.20.1250.20">
    <property type="entry name" value="MFS general substrate transporter like domains"/>
    <property type="match status" value="2"/>
</dbReference>
<dbReference type="Pfam" id="PF00083">
    <property type="entry name" value="Sugar_tr"/>
    <property type="match status" value="1"/>
</dbReference>
<feature type="domain" description="Major facilitator superfamily (MFS) profile" evidence="13">
    <location>
        <begin position="37"/>
        <end position="458"/>
    </location>
</feature>
<evidence type="ECO:0000256" key="7">
    <source>
        <dbReference type="ARBA" id="ARBA00022989"/>
    </source>
</evidence>
<feature type="transmembrane region" description="Helical" evidence="12">
    <location>
        <begin position="73"/>
        <end position="94"/>
    </location>
</feature>
<dbReference type="InterPro" id="IPR020846">
    <property type="entry name" value="MFS_dom"/>
</dbReference>
<evidence type="ECO:0000256" key="1">
    <source>
        <dbReference type="ARBA" id="ARBA00004651"/>
    </source>
</evidence>
<keyword evidence="4" id="KW-1003">Cell membrane</keyword>
<feature type="transmembrane region" description="Helical" evidence="12">
    <location>
        <begin position="171"/>
        <end position="194"/>
    </location>
</feature>
<dbReference type="PANTHER" id="PTHR43528:SF1">
    <property type="entry name" value="ALPHA-KETOGLUTARATE PERMEASE"/>
    <property type="match status" value="1"/>
</dbReference>
<name>A0A2A9ERH1_9MICO</name>
<dbReference type="Proteomes" id="UP000222106">
    <property type="component" value="Unassembled WGS sequence"/>
</dbReference>
<feature type="transmembrane region" description="Helical" evidence="12">
    <location>
        <begin position="432"/>
        <end position="453"/>
    </location>
</feature>
<protein>
    <recommendedName>
        <fullName evidence="10">Putative proline/betaine transporter</fullName>
    </recommendedName>
</protein>
<gene>
    <name evidence="14" type="ORF">ATJ97_3413</name>
</gene>
<dbReference type="PANTHER" id="PTHR43528">
    <property type="entry name" value="ALPHA-KETOGLUTARATE PERMEASE"/>
    <property type="match status" value="1"/>
</dbReference>
<dbReference type="InterPro" id="IPR036259">
    <property type="entry name" value="MFS_trans_sf"/>
</dbReference>
<keyword evidence="8 12" id="KW-0472">Membrane</keyword>
<evidence type="ECO:0000256" key="5">
    <source>
        <dbReference type="ARBA" id="ARBA00022692"/>
    </source>
</evidence>
<dbReference type="PROSITE" id="PS50850">
    <property type="entry name" value="MFS"/>
    <property type="match status" value="1"/>
</dbReference>
<evidence type="ECO:0000256" key="2">
    <source>
        <dbReference type="ARBA" id="ARBA00008240"/>
    </source>
</evidence>
<feature type="transmembrane region" description="Helical" evidence="12">
    <location>
        <begin position="367"/>
        <end position="388"/>
    </location>
</feature>
<evidence type="ECO:0000256" key="12">
    <source>
        <dbReference type="SAM" id="Phobius"/>
    </source>
</evidence>
<dbReference type="PROSITE" id="PS00216">
    <property type="entry name" value="SUGAR_TRANSPORT_1"/>
    <property type="match status" value="1"/>
</dbReference>
<evidence type="ECO:0000256" key="4">
    <source>
        <dbReference type="ARBA" id="ARBA00022475"/>
    </source>
</evidence>
<dbReference type="FunFam" id="1.20.1250.20:FF:000001">
    <property type="entry name" value="Dicarboxylate MFS transporter"/>
    <property type="match status" value="1"/>
</dbReference>
<feature type="transmembrane region" description="Helical" evidence="12">
    <location>
        <begin position="342"/>
        <end position="361"/>
    </location>
</feature>
<evidence type="ECO:0000313" key="15">
    <source>
        <dbReference type="Proteomes" id="UP000222106"/>
    </source>
</evidence>
<evidence type="ECO:0000256" key="8">
    <source>
        <dbReference type="ARBA" id="ARBA00023136"/>
    </source>
</evidence>
<feature type="transmembrane region" description="Helical" evidence="12">
    <location>
        <begin position="400"/>
        <end position="420"/>
    </location>
</feature>
<dbReference type="EMBL" id="PDJI01000004">
    <property type="protein sequence ID" value="PFG40872.1"/>
    <property type="molecule type" value="Genomic_DNA"/>
</dbReference>
<dbReference type="GO" id="GO:0005886">
    <property type="term" value="C:plasma membrane"/>
    <property type="evidence" value="ECO:0007669"/>
    <property type="project" value="UniProtKB-SubCell"/>
</dbReference>
<accession>A0A2A9ERH1</accession>
<feature type="transmembrane region" description="Helical" evidence="12">
    <location>
        <begin position="277"/>
        <end position="297"/>
    </location>
</feature>
<evidence type="ECO:0000256" key="10">
    <source>
        <dbReference type="ARBA" id="ARBA00039918"/>
    </source>
</evidence>
<evidence type="ECO:0000256" key="9">
    <source>
        <dbReference type="ARBA" id="ARBA00037295"/>
    </source>
</evidence>
<evidence type="ECO:0000259" key="13">
    <source>
        <dbReference type="PROSITE" id="PS50850"/>
    </source>
</evidence>
<evidence type="ECO:0000313" key="14">
    <source>
        <dbReference type="EMBL" id="PFG40872.1"/>
    </source>
</evidence>
<feature type="transmembrane region" description="Helical" evidence="12">
    <location>
        <begin position="206"/>
        <end position="225"/>
    </location>
</feature>
<feature type="transmembrane region" description="Helical" evidence="12">
    <location>
        <begin position="130"/>
        <end position="150"/>
    </location>
</feature>
<dbReference type="SUPFAM" id="SSF103473">
    <property type="entry name" value="MFS general substrate transporter"/>
    <property type="match status" value="1"/>
</dbReference>
<dbReference type="AlphaFoldDB" id="A0A2A9ERH1"/>
<keyword evidence="5 12" id="KW-0812">Transmembrane</keyword>
<comment type="function">
    <text evidence="9">May be a proton symporter involved in the uptake of osmolytes such as proline and glycine betaine.</text>
</comment>
<feature type="transmembrane region" description="Helical" evidence="12">
    <location>
        <begin position="309"/>
        <end position="330"/>
    </location>
</feature>
<dbReference type="PROSITE" id="PS00217">
    <property type="entry name" value="SUGAR_TRANSPORT_2"/>
    <property type="match status" value="1"/>
</dbReference>
<keyword evidence="15" id="KW-1185">Reference proteome</keyword>
<reference evidence="14 15" key="1">
    <citation type="submission" date="2017-10" db="EMBL/GenBank/DDBJ databases">
        <title>Sequencing the genomes of 1000 actinobacteria strains.</title>
        <authorList>
            <person name="Klenk H.-P."/>
        </authorList>
    </citation>
    <scope>NUCLEOTIDE SEQUENCE [LARGE SCALE GENOMIC DNA]</scope>
    <source>
        <strain evidence="14 15">DSM 21838</strain>
    </source>
</reference>